<name>A0A2P5FG96_TREOI</name>
<accession>A0A2P5FG96</accession>
<dbReference type="AlphaFoldDB" id="A0A2P5FG96"/>
<protein>
    <submittedName>
        <fullName evidence="1">Uncharacterized protein</fullName>
    </submittedName>
</protein>
<organism evidence="1 2">
    <name type="scientific">Trema orientale</name>
    <name type="common">Charcoal tree</name>
    <name type="synonym">Celtis orientalis</name>
    <dbReference type="NCBI Taxonomy" id="63057"/>
    <lineage>
        <taxon>Eukaryota</taxon>
        <taxon>Viridiplantae</taxon>
        <taxon>Streptophyta</taxon>
        <taxon>Embryophyta</taxon>
        <taxon>Tracheophyta</taxon>
        <taxon>Spermatophyta</taxon>
        <taxon>Magnoliopsida</taxon>
        <taxon>eudicotyledons</taxon>
        <taxon>Gunneridae</taxon>
        <taxon>Pentapetalae</taxon>
        <taxon>rosids</taxon>
        <taxon>fabids</taxon>
        <taxon>Rosales</taxon>
        <taxon>Cannabaceae</taxon>
        <taxon>Trema</taxon>
    </lineage>
</organism>
<gene>
    <name evidence="1" type="ORF">TorRG33x02_075000</name>
</gene>
<dbReference type="EMBL" id="JXTC01000036">
    <property type="protein sequence ID" value="PON96796.1"/>
    <property type="molecule type" value="Genomic_DNA"/>
</dbReference>
<reference evidence="2" key="1">
    <citation type="submission" date="2016-06" db="EMBL/GenBank/DDBJ databases">
        <title>Parallel loss of symbiosis genes in relatives of nitrogen-fixing non-legume Parasponia.</title>
        <authorList>
            <person name="Van Velzen R."/>
            <person name="Holmer R."/>
            <person name="Bu F."/>
            <person name="Rutten L."/>
            <person name="Van Zeijl A."/>
            <person name="Liu W."/>
            <person name="Santuari L."/>
            <person name="Cao Q."/>
            <person name="Sharma T."/>
            <person name="Shen D."/>
            <person name="Roswanjaya Y."/>
            <person name="Wardhani T."/>
            <person name="Kalhor M.S."/>
            <person name="Jansen J."/>
            <person name="Van den Hoogen J."/>
            <person name="Gungor B."/>
            <person name="Hartog M."/>
            <person name="Hontelez J."/>
            <person name="Verver J."/>
            <person name="Yang W.-C."/>
            <person name="Schijlen E."/>
            <person name="Repin R."/>
            <person name="Schilthuizen M."/>
            <person name="Schranz E."/>
            <person name="Heidstra R."/>
            <person name="Miyata K."/>
            <person name="Fedorova E."/>
            <person name="Kohlen W."/>
            <person name="Bisseling T."/>
            <person name="Smit S."/>
            <person name="Geurts R."/>
        </authorList>
    </citation>
    <scope>NUCLEOTIDE SEQUENCE [LARGE SCALE GENOMIC DNA]</scope>
    <source>
        <strain evidence="2">cv. RG33-2</strain>
    </source>
</reference>
<dbReference type="InParanoid" id="A0A2P5FG96"/>
<evidence type="ECO:0000313" key="1">
    <source>
        <dbReference type="EMBL" id="PON96796.1"/>
    </source>
</evidence>
<sequence>MDEVLDMVCNQLVASSRFSGKEKRKVLANLTTGEVLELAKEWIDETQREPYTIVDE</sequence>
<keyword evidence="2" id="KW-1185">Reference proteome</keyword>
<dbReference type="Proteomes" id="UP000237000">
    <property type="component" value="Unassembled WGS sequence"/>
</dbReference>
<feature type="non-terminal residue" evidence="1">
    <location>
        <position position="56"/>
    </location>
</feature>
<evidence type="ECO:0000313" key="2">
    <source>
        <dbReference type="Proteomes" id="UP000237000"/>
    </source>
</evidence>
<proteinExistence type="predicted"/>
<comment type="caution">
    <text evidence="1">The sequence shown here is derived from an EMBL/GenBank/DDBJ whole genome shotgun (WGS) entry which is preliminary data.</text>
</comment>